<feature type="transmembrane region" description="Helical" evidence="1">
    <location>
        <begin position="107"/>
        <end position="127"/>
    </location>
</feature>
<keyword evidence="1" id="KW-1133">Transmembrane helix</keyword>
<dbReference type="EMBL" id="JAFMOF010000007">
    <property type="protein sequence ID" value="MBO0657306.1"/>
    <property type="molecule type" value="Genomic_DNA"/>
</dbReference>
<evidence type="ECO:0000256" key="1">
    <source>
        <dbReference type="SAM" id="Phobius"/>
    </source>
</evidence>
<evidence type="ECO:0000313" key="3">
    <source>
        <dbReference type="Proteomes" id="UP000664781"/>
    </source>
</evidence>
<feature type="transmembrane region" description="Helical" evidence="1">
    <location>
        <begin position="38"/>
        <end position="59"/>
    </location>
</feature>
<dbReference type="AlphaFoldDB" id="A0A939FVD2"/>
<evidence type="ECO:0000313" key="2">
    <source>
        <dbReference type="EMBL" id="MBO0657306.1"/>
    </source>
</evidence>
<gene>
    <name evidence="2" type="ORF">J1792_32725</name>
</gene>
<dbReference type="Proteomes" id="UP000664781">
    <property type="component" value="Unassembled WGS sequence"/>
</dbReference>
<proteinExistence type="predicted"/>
<name>A0A939FVD2_9ACTN</name>
<reference evidence="2" key="1">
    <citation type="submission" date="2021-03" db="EMBL/GenBank/DDBJ databases">
        <title>Streptomyces strains.</title>
        <authorList>
            <person name="Lund M.B."/>
            <person name="Toerring T."/>
        </authorList>
    </citation>
    <scope>NUCLEOTIDE SEQUENCE</scope>
    <source>
        <strain evidence="2">JCM 4242</strain>
    </source>
</reference>
<sequence>MTHHQPSSPARPGGAINGVRSGPEAGQAPAYMLTSRRLAIIGLILFMPVFLLQSVVMAGMQMATGSCYYDRCSGPLMEAIGWCWPVMWAAGGTGLVAALAPNRFATARCAMTCFQYALMVAPFILLANARPGP</sequence>
<accession>A0A939FVD2</accession>
<organism evidence="2 3">
    <name type="scientific">Streptomyces triculaminicus</name>
    <dbReference type="NCBI Taxonomy" id="2816232"/>
    <lineage>
        <taxon>Bacteria</taxon>
        <taxon>Bacillati</taxon>
        <taxon>Actinomycetota</taxon>
        <taxon>Actinomycetes</taxon>
        <taxon>Kitasatosporales</taxon>
        <taxon>Streptomycetaceae</taxon>
        <taxon>Streptomyces</taxon>
    </lineage>
</organism>
<keyword evidence="1" id="KW-0812">Transmembrane</keyword>
<comment type="caution">
    <text evidence="2">The sequence shown here is derived from an EMBL/GenBank/DDBJ whole genome shotgun (WGS) entry which is preliminary data.</text>
</comment>
<dbReference type="RefSeq" id="WP_207248879.1">
    <property type="nucleotide sequence ID" value="NZ_JAFMOF010000007.1"/>
</dbReference>
<feature type="transmembrane region" description="Helical" evidence="1">
    <location>
        <begin position="79"/>
        <end position="100"/>
    </location>
</feature>
<keyword evidence="1" id="KW-0472">Membrane</keyword>
<protein>
    <submittedName>
        <fullName evidence="2">Uncharacterized protein</fullName>
    </submittedName>
</protein>
<keyword evidence="3" id="KW-1185">Reference proteome</keyword>